<keyword evidence="3" id="KW-1003">Cell membrane</keyword>
<dbReference type="GO" id="GO:0043215">
    <property type="term" value="P:daunorubicin transport"/>
    <property type="evidence" value="ECO:0007669"/>
    <property type="project" value="InterPro"/>
</dbReference>
<evidence type="ECO:0000256" key="1">
    <source>
        <dbReference type="ARBA" id="ARBA00004413"/>
    </source>
</evidence>
<reference evidence="11" key="1">
    <citation type="journal article" date="2020" name="bioRxiv">
        <title>A rank-normalized archaeal taxonomy based on genome phylogeny resolves widespread incomplete and uneven classifications.</title>
        <authorList>
            <person name="Rinke C."/>
            <person name="Chuvochina M."/>
            <person name="Mussig A.J."/>
            <person name="Chaumeil P.-A."/>
            <person name="Waite D.W."/>
            <person name="Whitman W.B."/>
            <person name="Parks D.H."/>
            <person name="Hugenholtz P."/>
        </authorList>
    </citation>
    <scope>NUCLEOTIDE SEQUENCE [LARGE SCALE GENOMIC DNA]</scope>
</reference>
<dbReference type="SUPFAM" id="SSF52540">
    <property type="entry name" value="P-loop containing nucleoside triphosphate hydrolases"/>
    <property type="match status" value="1"/>
</dbReference>
<dbReference type="InterPro" id="IPR003593">
    <property type="entry name" value="AAA+_ATPase"/>
</dbReference>
<comment type="subcellular location">
    <subcellularLocation>
        <location evidence="1">Cell membrane</location>
        <topology evidence="1">Peripheral membrane protein</topology>
        <orientation evidence="1">Cytoplasmic side</orientation>
    </subcellularLocation>
</comment>
<protein>
    <submittedName>
        <fullName evidence="10">ATP-binding cassette domain-containing protein</fullName>
    </submittedName>
</protein>
<dbReference type="NCBIfam" id="TIGR01188">
    <property type="entry name" value="drrA"/>
    <property type="match status" value="1"/>
</dbReference>
<keyword evidence="2" id="KW-0813">Transport</keyword>
<keyword evidence="4" id="KW-0547">Nucleotide-binding</keyword>
<comment type="caution">
    <text evidence="10">The sequence shown here is derived from an EMBL/GenBank/DDBJ whole genome shotgun (WGS) entry which is preliminary data.</text>
</comment>
<evidence type="ECO:0000256" key="2">
    <source>
        <dbReference type="ARBA" id="ARBA00022448"/>
    </source>
</evidence>
<keyword evidence="6" id="KW-1278">Translocase</keyword>
<gene>
    <name evidence="10" type="ORF">HA237_00655</name>
</gene>
<evidence type="ECO:0000256" key="6">
    <source>
        <dbReference type="ARBA" id="ARBA00022967"/>
    </source>
</evidence>
<dbReference type="InterPro" id="IPR003439">
    <property type="entry name" value="ABC_transporter-like_ATP-bd"/>
</dbReference>
<dbReference type="AlphaFoldDB" id="A0A7J4IQT5"/>
<proteinExistence type="inferred from homology"/>
<dbReference type="InterPro" id="IPR005894">
    <property type="entry name" value="DrrA"/>
</dbReference>
<comment type="similarity">
    <text evidence="8">Belongs to the ABC transporter superfamily. Drug exporter-1 (DrugE1) (TC 3.A.1.105) family.</text>
</comment>
<dbReference type="PROSITE" id="PS50893">
    <property type="entry name" value="ABC_TRANSPORTER_2"/>
    <property type="match status" value="1"/>
</dbReference>
<dbReference type="PANTHER" id="PTHR43582:SF4">
    <property type="entry name" value="ANTIBIOTIC RESISTANCE ABC TRANSPORTER ATP-BINDING PROTEIN"/>
    <property type="match status" value="1"/>
</dbReference>
<dbReference type="InterPro" id="IPR017871">
    <property type="entry name" value="ABC_transporter-like_CS"/>
</dbReference>
<dbReference type="FunFam" id="3.40.50.300:FF:000589">
    <property type="entry name" value="ABC transporter, ATP-binding subunit"/>
    <property type="match status" value="1"/>
</dbReference>
<dbReference type="GO" id="GO:1900753">
    <property type="term" value="P:doxorubicin transport"/>
    <property type="evidence" value="ECO:0007669"/>
    <property type="project" value="InterPro"/>
</dbReference>
<evidence type="ECO:0000256" key="8">
    <source>
        <dbReference type="ARBA" id="ARBA00049985"/>
    </source>
</evidence>
<dbReference type="Proteomes" id="UP000577419">
    <property type="component" value="Unassembled WGS sequence"/>
</dbReference>
<dbReference type="GO" id="GO:0005886">
    <property type="term" value="C:plasma membrane"/>
    <property type="evidence" value="ECO:0007669"/>
    <property type="project" value="UniProtKB-SubCell"/>
</dbReference>
<evidence type="ECO:0000256" key="3">
    <source>
        <dbReference type="ARBA" id="ARBA00022475"/>
    </source>
</evidence>
<evidence type="ECO:0000256" key="7">
    <source>
        <dbReference type="ARBA" id="ARBA00023136"/>
    </source>
</evidence>
<dbReference type="EMBL" id="DUFG01000005">
    <property type="protein sequence ID" value="HIH07861.1"/>
    <property type="molecule type" value="Genomic_DNA"/>
</dbReference>
<dbReference type="GO" id="GO:0005524">
    <property type="term" value="F:ATP binding"/>
    <property type="evidence" value="ECO:0007669"/>
    <property type="project" value="UniProtKB-KW"/>
</dbReference>
<evidence type="ECO:0000256" key="4">
    <source>
        <dbReference type="ARBA" id="ARBA00022741"/>
    </source>
</evidence>
<name>A0A7J4IQT5_9ARCH</name>
<evidence type="ECO:0000313" key="10">
    <source>
        <dbReference type="EMBL" id="HIH07861.1"/>
    </source>
</evidence>
<evidence type="ECO:0000313" key="11">
    <source>
        <dbReference type="Proteomes" id="UP000577419"/>
    </source>
</evidence>
<dbReference type="GO" id="GO:0016887">
    <property type="term" value="F:ATP hydrolysis activity"/>
    <property type="evidence" value="ECO:0007669"/>
    <property type="project" value="InterPro"/>
</dbReference>
<organism evidence="10 11">
    <name type="scientific">Candidatus Iainarchaeum sp</name>
    <dbReference type="NCBI Taxonomy" id="3101447"/>
    <lineage>
        <taxon>Archaea</taxon>
        <taxon>Candidatus Iainarchaeota</taxon>
        <taxon>Candidatus Iainarchaeia</taxon>
        <taxon>Candidatus Iainarchaeales</taxon>
        <taxon>Candidatus Iainarchaeaceae</taxon>
        <taxon>Candidatus Iainarchaeum</taxon>
    </lineage>
</organism>
<keyword evidence="5 10" id="KW-0067">ATP-binding</keyword>
<sequence length="330" mass="37312">MASIKTVGLTKKFKDLTAVDSVDLEIKSSELFGLLGPNGAGKTTFISMLSTTLLPTTGSATLNGFDVVREADKVRSSIGIVFQDPSLDTRLTAEENLYLHGMFYGMSAEERKERIKFVLELVDLWEKRKLEVRTFSGGMKRRLELARGLMHKPKVLFLDEPTLGLDPQTRQHIWKYIKRLNRKEKLTVILTTHYLEEADFLCDRVAIIDFGKIVALDTPSNLKKNIRGDVICLKSSDDKALKEALSKKLKREIAVTEDDGELCFNGSSEDLPGIVRVADKSKIKLYSMELHKPTLEDVFLHFTGRNIRESLLGKSDQGTAYLRDFQRIVR</sequence>
<dbReference type="PROSITE" id="PS00211">
    <property type="entry name" value="ABC_TRANSPORTER_1"/>
    <property type="match status" value="1"/>
</dbReference>
<evidence type="ECO:0000256" key="5">
    <source>
        <dbReference type="ARBA" id="ARBA00022840"/>
    </source>
</evidence>
<keyword evidence="7" id="KW-0472">Membrane</keyword>
<feature type="domain" description="ABC transporter" evidence="9">
    <location>
        <begin position="4"/>
        <end position="235"/>
    </location>
</feature>
<dbReference type="SMART" id="SM00382">
    <property type="entry name" value="AAA"/>
    <property type="match status" value="1"/>
</dbReference>
<dbReference type="InterPro" id="IPR027417">
    <property type="entry name" value="P-loop_NTPase"/>
</dbReference>
<dbReference type="Pfam" id="PF00005">
    <property type="entry name" value="ABC_tran"/>
    <property type="match status" value="1"/>
</dbReference>
<dbReference type="PANTHER" id="PTHR43582">
    <property type="entry name" value="LINEARMYCIN RESISTANCE ATP-BINDING PROTEIN LNRL"/>
    <property type="match status" value="1"/>
</dbReference>
<dbReference type="Gene3D" id="3.40.50.300">
    <property type="entry name" value="P-loop containing nucleotide triphosphate hydrolases"/>
    <property type="match status" value="1"/>
</dbReference>
<accession>A0A7J4IQT5</accession>
<evidence type="ECO:0000259" key="9">
    <source>
        <dbReference type="PROSITE" id="PS50893"/>
    </source>
</evidence>